<dbReference type="SUPFAM" id="SSF52317">
    <property type="entry name" value="Class I glutamine amidotransferase-like"/>
    <property type="match status" value="1"/>
</dbReference>
<comment type="caution">
    <text evidence="3">The sequence shown here is derived from an EMBL/GenBank/DDBJ whole genome shotgun (WGS) entry which is preliminary data.</text>
</comment>
<dbReference type="RefSeq" id="WP_348718876.1">
    <property type="nucleotide sequence ID" value="NZ_CAXJIO010000017.1"/>
</dbReference>
<accession>A0ABM9PFX1</accession>
<feature type="domain" description="Aerotolerance regulator N-terminal" evidence="2">
    <location>
        <begin position="1"/>
        <end position="76"/>
    </location>
</feature>
<keyword evidence="1" id="KW-0812">Transmembrane</keyword>
<dbReference type="InterPro" id="IPR029062">
    <property type="entry name" value="Class_I_gatase-like"/>
</dbReference>
<dbReference type="PANTHER" id="PTHR37464">
    <property type="entry name" value="BLL2463 PROTEIN"/>
    <property type="match status" value="1"/>
</dbReference>
<dbReference type="EMBL" id="CAXJIO010000017">
    <property type="protein sequence ID" value="CAL2104525.1"/>
    <property type="molecule type" value="Genomic_DNA"/>
</dbReference>
<sequence length="646" mass="73609">MQFKHPEILYFLGLLIIPVLVHLFQLQRFVKVPFTNVAFLQKLVLQTRKSSQLKKWLILACRLLLLAGLIIAFAQPYFSNQNIQEKKSFLIYLDNSLSLTAKGTKGDLLPVASQDIIENLHNDAEYTLLTNDNFHKNITAARFRELLLNIKATGSVSNLKNTLLKINDYNKNNKAQNIIISDFQNVSKSDFQNLQPVTSFTQLIPELQSNLSIDSVSVNSENTNNLQVDVFVKNEGSAKENVPISIFNNTTLINKQTFDITNNNTLKVSFQIQKAEKFIGKVSINVNDTYAFDNTFRFVIDSSNKTNVLAIGNNTDFLKRIYTLTEFNFESSPLNAVNYNTIDKQQLIILNELESIPNGLLNTLIKYSNDGGNIVIIPSTEIDLNSYNQFFKNTSIGNITQQKKDTLKITSINYEHPIFKGVFEKKVTNFQYPNATVRYQTTLSNASTLVSFENNEGFIQQTSTSNSKIFWVASPLNSEITNFTNSPLVVPTFYNIGLLSLQHPKLFYRIGEENTIEVSKQLGKDEILSISNKETSFIPLQQAFQNKVKITTNEQPIIADFYNVEHNQISIKNTAFNYIKEESNLSFFNINQLAETHKDVNISTSLSDTLKKINNKNKVHWLWKWFLTLAIVSLLLEILILKFFKS</sequence>
<feature type="transmembrane region" description="Helical" evidence="1">
    <location>
        <begin position="6"/>
        <end position="24"/>
    </location>
</feature>
<evidence type="ECO:0000256" key="1">
    <source>
        <dbReference type="SAM" id="Phobius"/>
    </source>
</evidence>
<feature type="transmembrane region" description="Helical" evidence="1">
    <location>
        <begin position="56"/>
        <end position="78"/>
    </location>
</feature>
<reference evidence="3 4" key="1">
    <citation type="submission" date="2024-05" db="EMBL/GenBank/DDBJ databases">
        <authorList>
            <person name="Duchaud E."/>
        </authorList>
    </citation>
    <scope>NUCLEOTIDE SEQUENCE [LARGE SCALE GENOMIC DNA]</scope>
    <source>
        <strain evidence="3">Ena-SAMPLE-TAB-13-05-2024-13:56:06:370-140308</strain>
    </source>
</reference>
<dbReference type="Pfam" id="PF07584">
    <property type="entry name" value="BatA"/>
    <property type="match status" value="1"/>
</dbReference>
<dbReference type="PANTHER" id="PTHR37464:SF1">
    <property type="entry name" value="BLL2463 PROTEIN"/>
    <property type="match status" value="1"/>
</dbReference>
<dbReference type="Proteomes" id="UP001497527">
    <property type="component" value="Unassembled WGS sequence"/>
</dbReference>
<keyword evidence="1" id="KW-0472">Membrane</keyword>
<proteinExistence type="predicted"/>
<keyword evidence="4" id="KW-1185">Reference proteome</keyword>
<name>A0ABM9PFX1_9FLAO</name>
<dbReference type="NCBIfam" id="TIGR02226">
    <property type="entry name" value="two_anch"/>
    <property type="match status" value="1"/>
</dbReference>
<protein>
    <submittedName>
        <fullName evidence="3">BatA domain-containing protein</fullName>
    </submittedName>
</protein>
<dbReference type="InterPro" id="IPR011933">
    <property type="entry name" value="Double_TM_dom"/>
</dbReference>
<gene>
    <name evidence="3" type="ORF">T190423A01A_80062</name>
</gene>
<keyword evidence="1" id="KW-1133">Transmembrane helix</keyword>
<dbReference type="InterPro" id="IPR024163">
    <property type="entry name" value="Aerotolerance_reg_N"/>
</dbReference>
<organism evidence="3 4">
    <name type="scientific">Tenacibaculum polynesiense</name>
    <dbReference type="NCBI Taxonomy" id="3137857"/>
    <lineage>
        <taxon>Bacteria</taxon>
        <taxon>Pseudomonadati</taxon>
        <taxon>Bacteroidota</taxon>
        <taxon>Flavobacteriia</taxon>
        <taxon>Flavobacteriales</taxon>
        <taxon>Flavobacteriaceae</taxon>
        <taxon>Tenacibaculum</taxon>
    </lineage>
</organism>
<feature type="transmembrane region" description="Helical" evidence="1">
    <location>
        <begin position="621"/>
        <end position="644"/>
    </location>
</feature>
<evidence type="ECO:0000313" key="4">
    <source>
        <dbReference type="Proteomes" id="UP001497527"/>
    </source>
</evidence>
<evidence type="ECO:0000313" key="3">
    <source>
        <dbReference type="EMBL" id="CAL2104525.1"/>
    </source>
</evidence>
<evidence type="ECO:0000259" key="2">
    <source>
        <dbReference type="Pfam" id="PF07584"/>
    </source>
</evidence>